<name>A0A812U4Z8_9DINO</name>
<dbReference type="AlphaFoldDB" id="A0A812U4Z8"/>
<evidence type="ECO:0000256" key="1">
    <source>
        <dbReference type="SAM" id="MobiDB-lite"/>
    </source>
</evidence>
<dbReference type="OrthoDB" id="436202at2759"/>
<proteinExistence type="predicted"/>
<comment type="caution">
    <text evidence="3">The sequence shown here is derived from an EMBL/GenBank/DDBJ whole genome shotgun (WGS) entry which is preliminary data.</text>
</comment>
<gene>
    <name evidence="3" type="ORF">SNEC2469_LOCUS16309</name>
</gene>
<keyword evidence="4" id="KW-1185">Reference proteome</keyword>
<evidence type="ECO:0000256" key="2">
    <source>
        <dbReference type="SAM" id="SignalP"/>
    </source>
</evidence>
<feature type="region of interest" description="Disordered" evidence="1">
    <location>
        <begin position="27"/>
        <end position="51"/>
    </location>
</feature>
<feature type="region of interest" description="Disordered" evidence="1">
    <location>
        <begin position="189"/>
        <end position="245"/>
    </location>
</feature>
<feature type="compositionally biased region" description="Acidic residues" evidence="1">
    <location>
        <begin position="231"/>
        <end position="245"/>
    </location>
</feature>
<reference evidence="3" key="1">
    <citation type="submission" date="2021-02" db="EMBL/GenBank/DDBJ databases">
        <authorList>
            <person name="Dougan E. K."/>
            <person name="Rhodes N."/>
            <person name="Thang M."/>
            <person name="Chan C."/>
        </authorList>
    </citation>
    <scope>NUCLEOTIDE SEQUENCE</scope>
</reference>
<feature type="compositionally biased region" description="Basic and acidic residues" evidence="1">
    <location>
        <begin position="196"/>
        <end position="209"/>
    </location>
</feature>
<sequence>MARLGLWCFLALCTASAGHGLQKRALRRSEASEEGPALVSPTPLTPLSSDEVASAAELDQIQKDLKTSEVDRAKITLLQKSLETQQLLAKQSQDVLQSFPGDEYPGSVVREQQQQLKEIAAQTQSVLGFSAKAAKEASEKALQSAAAIEKAAIQAQHKAEIRREEAKKASEMSAKLASEAKVELQRVEAATASAVKQDKTEPAQRHDSRVTSAPSRLQKAVTVRKNSTGLVEDDDTADYDESELD</sequence>
<accession>A0A812U4Z8</accession>
<protein>
    <submittedName>
        <fullName evidence="3">Uncharacterized protein</fullName>
    </submittedName>
</protein>
<evidence type="ECO:0000313" key="3">
    <source>
        <dbReference type="EMBL" id="CAE7563697.1"/>
    </source>
</evidence>
<dbReference type="Proteomes" id="UP000601435">
    <property type="component" value="Unassembled WGS sequence"/>
</dbReference>
<keyword evidence="2" id="KW-0732">Signal</keyword>
<organism evidence="3 4">
    <name type="scientific">Symbiodinium necroappetens</name>
    <dbReference type="NCBI Taxonomy" id="1628268"/>
    <lineage>
        <taxon>Eukaryota</taxon>
        <taxon>Sar</taxon>
        <taxon>Alveolata</taxon>
        <taxon>Dinophyceae</taxon>
        <taxon>Suessiales</taxon>
        <taxon>Symbiodiniaceae</taxon>
        <taxon>Symbiodinium</taxon>
    </lineage>
</organism>
<dbReference type="EMBL" id="CAJNJA010026715">
    <property type="protein sequence ID" value="CAE7563697.1"/>
    <property type="molecule type" value="Genomic_DNA"/>
</dbReference>
<evidence type="ECO:0000313" key="4">
    <source>
        <dbReference type="Proteomes" id="UP000601435"/>
    </source>
</evidence>
<feature type="chain" id="PRO_5032564208" evidence="2">
    <location>
        <begin position="21"/>
        <end position="245"/>
    </location>
</feature>
<feature type="signal peptide" evidence="2">
    <location>
        <begin position="1"/>
        <end position="20"/>
    </location>
</feature>